<evidence type="ECO:0000259" key="5">
    <source>
        <dbReference type="Pfam" id="PF00496"/>
    </source>
</evidence>
<feature type="domain" description="Solute-binding protein family 5" evidence="5">
    <location>
        <begin position="103"/>
        <end position="448"/>
    </location>
</feature>
<evidence type="ECO:0000256" key="4">
    <source>
        <dbReference type="SAM" id="MobiDB-lite"/>
    </source>
</evidence>
<dbReference type="PANTHER" id="PTHR30290:SF9">
    <property type="entry name" value="OLIGOPEPTIDE-BINDING PROTEIN APPA"/>
    <property type="match status" value="1"/>
</dbReference>
<accession>A0A4S3TH01</accession>
<keyword evidence="3" id="KW-0732">Signal</keyword>
<comment type="similarity">
    <text evidence="1">Belongs to the bacterial solute-binding protein 5 family.</text>
</comment>
<dbReference type="Gene3D" id="3.10.105.10">
    <property type="entry name" value="Dipeptide-binding Protein, Domain 3"/>
    <property type="match status" value="1"/>
</dbReference>
<dbReference type="PIRSF" id="PIRSF002741">
    <property type="entry name" value="MppA"/>
    <property type="match status" value="1"/>
</dbReference>
<dbReference type="InterPro" id="IPR000914">
    <property type="entry name" value="SBP_5_dom"/>
</dbReference>
<evidence type="ECO:0000256" key="2">
    <source>
        <dbReference type="ARBA" id="ARBA00022448"/>
    </source>
</evidence>
<dbReference type="EMBL" id="RBZW01000070">
    <property type="protein sequence ID" value="THE63166.1"/>
    <property type="molecule type" value="Genomic_DNA"/>
</dbReference>
<dbReference type="GO" id="GO:0043190">
    <property type="term" value="C:ATP-binding cassette (ABC) transporter complex"/>
    <property type="evidence" value="ECO:0007669"/>
    <property type="project" value="InterPro"/>
</dbReference>
<dbReference type="PANTHER" id="PTHR30290">
    <property type="entry name" value="PERIPLASMIC BINDING COMPONENT OF ABC TRANSPORTER"/>
    <property type="match status" value="1"/>
</dbReference>
<sequence length="542" mass="60563">MKQTDTNRRDLMKYIGMGAGASISVAMAGCSGESDPNGGGNGGTETDVDDDTLVATQPIWPESMDPQNHASSNTYDMINYSLYEPLLYNNEETDDDGNYIVDPYPGLATDWEFIDDDETELRFYLREGVTFHNGNELTPEDVVFSLKRGLDVEESEIGAPRETRVPTYEDAVAVEDEFAVDLIMSNATPKAIDRVCGYPSIMSKEFVENNDPAQEPNGTGPYQLEEAVEGEELVYTYYEDYWGEEPDFTTVRWNIASETQTQVSQVQAGETDLAVEINPQGLTQLRDDDNAHTATTPTPRSVFMQMRNVGDDTPFQSTEFRQAMCLAIDNEDVTDNVVGEYGEATTTLAPEFLPESHPDLEQYPYDPGRAEELVDESGFAGTSFELHTPQGRYLRDSEVAQAITEDIDSLSNVSCDVNIRDSNSWIDDLTSDNAADQPVASIVGWGGADFLVKTAVVQCSLVEGSWGGNCYDELEELIDEANQMSEWEPYLEASREISRWLHEEYVNVWLYNSFNLYGMSNRIDFDPRIDEAVYPQSATRNE</sequence>
<evidence type="ECO:0000256" key="1">
    <source>
        <dbReference type="ARBA" id="ARBA00005695"/>
    </source>
</evidence>
<protein>
    <recommendedName>
        <fullName evidence="5">Solute-binding protein family 5 domain-containing protein</fullName>
    </recommendedName>
</protein>
<dbReference type="PROSITE" id="PS51318">
    <property type="entry name" value="TAT"/>
    <property type="match status" value="1"/>
</dbReference>
<comment type="caution">
    <text evidence="6">The sequence shown here is derived from an EMBL/GenBank/DDBJ whole genome shotgun (WGS) entry which is preliminary data.</text>
</comment>
<dbReference type="InterPro" id="IPR039424">
    <property type="entry name" value="SBP_5"/>
</dbReference>
<dbReference type="SUPFAM" id="SSF53850">
    <property type="entry name" value="Periplasmic binding protein-like II"/>
    <property type="match status" value="1"/>
</dbReference>
<keyword evidence="2" id="KW-0813">Transport</keyword>
<keyword evidence="7" id="KW-1185">Reference proteome</keyword>
<dbReference type="PROSITE" id="PS51257">
    <property type="entry name" value="PROKAR_LIPOPROTEIN"/>
    <property type="match status" value="1"/>
</dbReference>
<feature type="region of interest" description="Disordered" evidence="4">
    <location>
        <begin position="28"/>
        <end position="49"/>
    </location>
</feature>
<gene>
    <name evidence="6" type="ORF">D8Y22_19465</name>
</gene>
<dbReference type="AlphaFoldDB" id="A0A4S3TH01"/>
<dbReference type="GO" id="GO:1904680">
    <property type="term" value="F:peptide transmembrane transporter activity"/>
    <property type="evidence" value="ECO:0007669"/>
    <property type="project" value="TreeGrafter"/>
</dbReference>
<dbReference type="Pfam" id="PF00496">
    <property type="entry name" value="SBP_bac_5"/>
    <property type="match status" value="1"/>
</dbReference>
<dbReference type="Proteomes" id="UP000318864">
    <property type="component" value="Unassembled WGS sequence"/>
</dbReference>
<evidence type="ECO:0000313" key="6">
    <source>
        <dbReference type="EMBL" id="THE63166.1"/>
    </source>
</evidence>
<dbReference type="Gene3D" id="3.90.76.10">
    <property type="entry name" value="Dipeptide-binding Protein, Domain 1"/>
    <property type="match status" value="1"/>
</dbReference>
<dbReference type="InterPro" id="IPR006311">
    <property type="entry name" value="TAT_signal"/>
</dbReference>
<dbReference type="GO" id="GO:0042597">
    <property type="term" value="C:periplasmic space"/>
    <property type="evidence" value="ECO:0007669"/>
    <property type="project" value="UniProtKB-ARBA"/>
</dbReference>
<organism evidence="6 7">
    <name type="scientific">Salinadaptatus halalkaliphilus</name>
    <dbReference type="NCBI Taxonomy" id="2419781"/>
    <lineage>
        <taxon>Archaea</taxon>
        <taxon>Methanobacteriati</taxon>
        <taxon>Methanobacteriota</taxon>
        <taxon>Stenosarchaea group</taxon>
        <taxon>Halobacteria</taxon>
        <taxon>Halobacteriales</taxon>
        <taxon>Natrialbaceae</taxon>
        <taxon>Salinadaptatus</taxon>
    </lineage>
</organism>
<proteinExistence type="inferred from homology"/>
<name>A0A4S3TH01_9EURY</name>
<dbReference type="InterPro" id="IPR030678">
    <property type="entry name" value="Peptide/Ni-bd"/>
</dbReference>
<evidence type="ECO:0000313" key="7">
    <source>
        <dbReference type="Proteomes" id="UP000318864"/>
    </source>
</evidence>
<dbReference type="Gene3D" id="3.40.190.10">
    <property type="entry name" value="Periplasmic binding protein-like II"/>
    <property type="match status" value="1"/>
</dbReference>
<evidence type="ECO:0000256" key="3">
    <source>
        <dbReference type="ARBA" id="ARBA00022729"/>
    </source>
</evidence>
<reference evidence="6 7" key="1">
    <citation type="submission" date="2018-10" db="EMBL/GenBank/DDBJ databases">
        <title>Natronolimnobius sp. XQ-INN 246 isolated from Inner Mongolia Autonomous Region of China.</title>
        <authorList>
            <person name="Xue Q."/>
        </authorList>
    </citation>
    <scope>NUCLEOTIDE SEQUENCE [LARGE SCALE GENOMIC DNA]</scope>
    <source>
        <strain evidence="6 7">XQ-INN 246</strain>
    </source>
</reference>
<dbReference type="GO" id="GO:0015833">
    <property type="term" value="P:peptide transport"/>
    <property type="evidence" value="ECO:0007669"/>
    <property type="project" value="TreeGrafter"/>
</dbReference>